<dbReference type="InterPro" id="IPR042095">
    <property type="entry name" value="SUMF_sf"/>
</dbReference>
<organism evidence="2">
    <name type="scientific">Bacteriophage sp</name>
    <dbReference type="NCBI Taxonomy" id="38018"/>
    <lineage>
        <taxon>Viruses</taxon>
    </lineage>
</organism>
<dbReference type="PANTHER" id="PTHR23150">
    <property type="entry name" value="SULFATASE MODIFYING FACTOR 1, 2"/>
    <property type="match status" value="1"/>
</dbReference>
<sequence>MTIKIEMVEMPASQDQKINSFAIGKYPVTQAQYQAVMGNNPSYFQGNPQNPVEQVSYNDAIVFCQELSQVTGKNYRLPTESEWEYACRANTTTGWYFGNIYHQLEDYAWYFDNSQGTTHPVGQKRPNTWGLYDMHGNVWEWCEEGFMRGGSWGNYPTYCQSASRGNVNGRDSLNTLGFRVVCD</sequence>
<reference evidence="2" key="1">
    <citation type="submission" date="2020-07" db="EMBL/GenBank/DDBJ databases">
        <title>Dissolved microcystin release linked to lysis of a Microcystis spp. bloom in Lake Erie (USA) attributed to a novel cyanophage.</title>
        <authorList>
            <person name="McKindles K.M."/>
            <person name="Manes M.A."/>
            <person name="DeMarco J.R."/>
            <person name="McClure A."/>
            <person name="McKay R.M."/>
            <person name="Davis T.W."/>
            <person name="Bullerjahn G.S."/>
        </authorList>
    </citation>
    <scope>NUCLEOTIDE SEQUENCE</scope>
</reference>
<dbReference type="SUPFAM" id="SSF56436">
    <property type="entry name" value="C-type lectin-like"/>
    <property type="match status" value="1"/>
</dbReference>
<evidence type="ECO:0000259" key="1">
    <source>
        <dbReference type="Pfam" id="PF03781"/>
    </source>
</evidence>
<protein>
    <recommendedName>
        <fullName evidence="1">Sulfatase-modifying factor enzyme-like domain-containing protein</fullName>
    </recommendedName>
</protein>
<feature type="domain" description="Sulfatase-modifying factor enzyme-like" evidence="1">
    <location>
        <begin position="9"/>
        <end position="181"/>
    </location>
</feature>
<accession>A0A7G9A409</accession>
<dbReference type="Gene3D" id="3.90.1580.10">
    <property type="entry name" value="paralog of FGE (formylglycine-generating enzyme)"/>
    <property type="match status" value="1"/>
</dbReference>
<dbReference type="PANTHER" id="PTHR23150:SF19">
    <property type="entry name" value="FORMYLGLYCINE-GENERATING ENZYME"/>
    <property type="match status" value="1"/>
</dbReference>
<dbReference type="EMBL" id="MT840185">
    <property type="protein sequence ID" value="QNL31482.1"/>
    <property type="molecule type" value="Genomic_DNA"/>
</dbReference>
<dbReference type="Pfam" id="PF03781">
    <property type="entry name" value="FGE-sulfatase"/>
    <property type="match status" value="1"/>
</dbReference>
<name>A0A7G9A409_9VIRU</name>
<proteinExistence type="predicted"/>
<dbReference type="InterPro" id="IPR005532">
    <property type="entry name" value="SUMF_dom"/>
</dbReference>
<dbReference type="GO" id="GO:0120147">
    <property type="term" value="F:formylglycine-generating oxidase activity"/>
    <property type="evidence" value="ECO:0007669"/>
    <property type="project" value="TreeGrafter"/>
</dbReference>
<evidence type="ECO:0000313" key="2">
    <source>
        <dbReference type="EMBL" id="QNL31482.1"/>
    </source>
</evidence>
<dbReference type="InterPro" id="IPR051043">
    <property type="entry name" value="Sulfatase_Mod_Factor_Kinase"/>
</dbReference>
<dbReference type="InterPro" id="IPR016187">
    <property type="entry name" value="CTDL_fold"/>
</dbReference>